<dbReference type="RefSeq" id="WP_096572558.1">
    <property type="nucleotide sequence ID" value="NZ_BJCE01000012.1"/>
</dbReference>
<dbReference type="PANTHER" id="PTHR34235">
    <property type="entry name" value="SLR1203 PROTEIN-RELATED"/>
    <property type="match status" value="1"/>
</dbReference>
<reference evidence="2" key="1">
    <citation type="submission" date="2019-02" db="EMBL/GenBank/DDBJ databases">
        <title>Draft genome sequence of Sphaerospermopsis reniformis NIES-1949.</title>
        <authorList>
            <person name="Yamaguchi H."/>
            <person name="Suzuki S."/>
            <person name="Kawachi M."/>
        </authorList>
    </citation>
    <scope>NUCLEOTIDE SEQUENCE [LARGE SCALE GENOMIC DNA]</scope>
    <source>
        <strain evidence="2">NIES-1949</strain>
    </source>
</reference>
<dbReference type="InterPro" id="IPR002636">
    <property type="entry name" value="DUF29"/>
</dbReference>
<keyword evidence="2" id="KW-1185">Reference proteome</keyword>
<evidence type="ECO:0008006" key="3">
    <source>
        <dbReference type="Google" id="ProtNLM"/>
    </source>
</evidence>
<dbReference type="Gene3D" id="1.20.1220.20">
    <property type="entry name" value="Uncharcterised protein PF01724"/>
    <property type="match status" value="1"/>
</dbReference>
<evidence type="ECO:0000313" key="1">
    <source>
        <dbReference type="EMBL" id="GCL35551.1"/>
    </source>
</evidence>
<dbReference type="Pfam" id="PF01724">
    <property type="entry name" value="DUF29"/>
    <property type="match status" value="1"/>
</dbReference>
<evidence type="ECO:0000313" key="2">
    <source>
        <dbReference type="Proteomes" id="UP000300142"/>
    </source>
</evidence>
<name>A0A479ZWJ9_9CYAN</name>
<gene>
    <name evidence="1" type="ORF">SR1949_06470</name>
</gene>
<dbReference type="AlphaFoldDB" id="A0A479ZWJ9"/>
<organism evidence="1 2">
    <name type="scientific">Sphaerospermopsis reniformis</name>
    <dbReference type="NCBI Taxonomy" id="531300"/>
    <lineage>
        <taxon>Bacteria</taxon>
        <taxon>Bacillati</taxon>
        <taxon>Cyanobacteriota</taxon>
        <taxon>Cyanophyceae</taxon>
        <taxon>Nostocales</taxon>
        <taxon>Aphanizomenonaceae</taxon>
        <taxon>Sphaerospermopsis</taxon>
    </lineage>
</organism>
<protein>
    <recommendedName>
        <fullName evidence="3">DUF29 domain-containing protein</fullName>
    </recommendedName>
</protein>
<proteinExistence type="predicted"/>
<dbReference type="EMBL" id="BJCE01000012">
    <property type="protein sequence ID" value="GCL35551.1"/>
    <property type="molecule type" value="Genomic_DNA"/>
</dbReference>
<accession>A0A479ZWJ9</accession>
<dbReference type="PANTHER" id="PTHR34235:SF3">
    <property type="entry name" value="SLR1203 PROTEIN"/>
    <property type="match status" value="1"/>
</dbReference>
<dbReference type="Proteomes" id="UP000300142">
    <property type="component" value="Unassembled WGS sequence"/>
</dbReference>
<comment type="caution">
    <text evidence="1">The sequence shown here is derived from an EMBL/GenBank/DDBJ whole genome shotgun (WGS) entry which is preliminary data.</text>
</comment>
<sequence length="145" mass="17574">MLTKTDYALWIEETVNLLKEKNYQNVDWENLIEEIESLGRSDRQKVRSFLRQLLAHLLKRCYLPLPQEFHHWEVEIRNFRVELQDIFDDSPSLKRYANEVLPNCWQVALEGVRQEYKGFDFPDQYPFAEDIKGILHDTFWLEQLQ</sequence>